<sequence>MAEEPKKIEHSAASSEKKGIFDNLTDFQKKTFAVIGLGAVGCVSLLSSLSGTLSQARKSDPKNFDAGIEGGVSLASRALLRATVYAVGGVGVLTFVVCKALDVHSLAEFRVKMQSMFKSRVPEIPRSQPAGRSDFKSIRELFEYLSEEDKNAKRQRQEMTEQTDK</sequence>
<keyword evidence="5" id="KW-0999">Mitochondrion inner membrane</keyword>
<evidence type="ECO:0000256" key="6">
    <source>
        <dbReference type="ARBA" id="ARBA00022989"/>
    </source>
</evidence>
<dbReference type="GO" id="GO:0005743">
    <property type="term" value="C:mitochondrial inner membrane"/>
    <property type="evidence" value="ECO:0007669"/>
    <property type="project" value="UniProtKB-SubCell"/>
</dbReference>
<evidence type="ECO:0000256" key="4">
    <source>
        <dbReference type="ARBA" id="ARBA00022692"/>
    </source>
</evidence>
<protein>
    <recommendedName>
        <fullName evidence="3">Transmembrane protein 242</fullName>
    </recommendedName>
</protein>
<feature type="transmembrane region" description="Helical" evidence="10">
    <location>
        <begin position="32"/>
        <end position="53"/>
    </location>
</feature>
<keyword evidence="8 10" id="KW-0472">Membrane</keyword>
<reference evidence="12" key="1">
    <citation type="submission" date="2022-11" db="UniProtKB">
        <authorList>
            <consortium name="WormBaseParasite"/>
        </authorList>
    </citation>
    <scope>IDENTIFICATION</scope>
</reference>
<dbReference type="InterPro" id="IPR009792">
    <property type="entry name" value="TMEM242"/>
</dbReference>
<evidence type="ECO:0000256" key="3">
    <source>
        <dbReference type="ARBA" id="ARBA00013934"/>
    </source>
</evidence>
<dbReference type="PANTHER" id="PTHR13141">
    <property type="entry name" value="TRANSMEMBRANE PROTEIN 242"/>
    <property type="match status" value="1"/>
</dbReference>
<dbReference type="Pfam" id="PF07096">
    <property type="entry name" value="DUF1358"/>
    <property type="match status" value="1"/>
</dbReference>
<evidence type="ECO:0000313" key="12">
    <source>
        <dbReference type="WBParaSite" id="PSAMB.scaffold211size65383.g3335.t1"/>
    </source>
</evidence>
<comment type="similarity">
    <text evidence="2">Belongs to the TMEM242 family.</text>
</comment>
<evidence type="ECO:0000256" key="1">
    <source>
        <dbReference type="ARBA" id="ARBA00004448"/>
    </source>
</evidence>
<dbReference type="WBParaSite" id="PSAMB.scaffold211size65383.g3335.t1">
    <property type="protein sequence ID" value="PSAMB.scaffold211size65383.g3335.t1"/>
    <property type="gene ID" value="PSAMB.scaffold211size65383.g3335"/>
</dbReference>
<evidence type="ECO:0000256" key="5">
    <source>
        <dbReference type="ARBA" id="ARBA00022792"/>
    </source>
</evidence>
<evidence type="ECO:0000256" key="7">
    <source>
        <dbReference type="ARBA" id="ARBA00023128"/>
    </source>
</evidence>
<evidence type="ECO:0000256" key="10">
    <source>
        <dbReference type="SAM" id="Phobius"/>
    </source>
</evidence>
<dbReference type="Proteomes" id="UP000887566">
    <property type="component" value="Unplaced"/>
</dbReference>
<proteinExistence type="inferred from homology"/>
<comment type="subcellular location">
    <subcellularLocation>
        <location evidence="1">Mitochondrion inner membrane</location>
        <topology evidence="1">Multi-pass membrane protein</topology>
    </subcellularLocation>
</comment>
<accession>A0A914VKU7</accession>
<dbReference type="AlphaFoldDB" id="A0A914VKU7"/>
<keyword evidence="11" id="KW-1185">Reference proteome</keyword>
<keyword evidence="7" id="KW-0496">Mitochondrion</keyword>
<evidence type="ECO:0000256" key="2">
    <source>
        <dbReference type="ARBA" id="ARBA00007570"/>
    </source>
</evidence>
<name>A0A914VKU7_9BILA</name>
<evidence type="ECO:0000256" key="8">
    <source>
        <dbReference type="ARBA" id="ARBA00023136"/>
    </source>
</evidence>
<organism evidence="11 12">
    <name type="scientific">Plectus sambesii</name>
    <dbReference type="NCBI Taxonomy" id="2011161"/>
    <lineage>
        <taxon>Eukaryota</taxon>
        <taxon>Metazoa</taxon>
        <taxon>Ecdysozoa</taxon>
        <taxon>Nematoda</taxon>
        <taxon>Chromadorea</taxon>
        <taxon>Plectida</taxon>
        <taxon>Plectina</taxon>
        <taxon>Plectoidea</taxon>
        <taxon>Plectidae</taxon>
        <taxon>Plectus</taxon>
    </lineage>
</organism>
<evidence type="ECO:0000256" key="9">
    <source>
        <dbReference type="ARBA" id="ARBA00045905"/>
    </source>
</evidence>
<evidence type="ECO:0000313" key="11">
    <source>
        <dbReference type="Proteomes" id="UP000887566"/>
    </source>
</evidence>
<keyword evidence="4 10" id="KW-0812">Transmembrane</keyword>
<comment type="function">
    <text evidence="9">Scaffold protein that participates in the c-ring assembly of mitochondrial ATP synthase (F(1)F(0) ATP synthase or complex V) by facilitating the membrane insertion and oligomer formation of the subunit c/ATP5MC3. Participates in the incorporation of the c-ring into vestigial complexes. Additionally influences the incorporation of subunits MT-ATP6, MT-ATP8, ATP5MJ, and ATP5MK in the ATP synthase.</text>
</comment>
<keyword evidence="6 10" id="KW-1133">Transmembrane helix</keyword>
<dbReference type="PANTHER" id="PTHR13141:SF4">
    <property type="entry name" value="TRANSMEMBRANE PROTEIN 242"/>
    <property type="match status" value="1"/>
</dbReference>